<gene>
    <name evidence="1" type="ORF">Patl1_16718</name>
</gene>
<name>A0ACC1B917_9ROSI</name>
<organism evidence="1 2">
    <name type="scientific">Pistacia atlantica</name>
    <dbReference type="NCBI Taxonomy" id="434234"/>
    <lineage>
        <taxon>Eukaryota</taxon>
        <taxon>Viridiplantae</taxon>
        <taxon>Streptophyta</taxon>
        <taxon>Embryophyta</taxon>
        <taxon>Tracheophyta</taxon>
        <taxon>Spermatophyta</taxon>
        <taxon>Magnoliopsida</taxon>
        <taxon>eudicotyledons</taxon>
        <taxon>Gunneridae</taxon>
        <taxon>Pentapetalae</taxon>
        <taxon>rosids</taxon>
        <taxon>malvids</taxon>
        <taxon>Sapindales</taxon>
        <taxon>Anacardiaceae</taxon>
        <taxon>Pistacia</taxon>
    </lineage>
</organism>
<dbReference type="Proteomes" id="UP001164250">
    <property type="component" value="Chromosome 6"/>
</dbReference>
<dbReference type="EMBL" id="CM047902">
    <property type="protein sequence ID" value="KAJ0095333.1"/>
    <property type="molecule type" value="Genomic_DNA"/>
</dbReference>
<accession>A0ACC1B917</accession>
<evidence type="ECO:0000313" key="1">
    <source>
        <dbReference type="EMBL" id="KAJ0095333.1"/>
    </source>
</evidence>
<reference evidence="2" key="1">
    <citation type="journal article" date="2023" name="G3 (Bethesda)">
        <title>Genome assembly and association tests identify interacting loci associated with vigor, precocity, and sex in interspecific pistachio rootstocks.</title>
        <authorList>
            <person name="Palmer W."/>
            <person name="Jacygrad E."/>
            <person name="Sagayaradj S."/>
            <person name="Cavanaugh K."/>
            <person name="Han R."/>
            <person name="Bertier L."/>
            <person name="Beede B."/>
            <person name="Kafkas S."/>
            <person name="Golino D."/>
            <person name="Preece J."/>
            <person name="Michelmore R."/>
        </authorList>
    </citation>
    <scope>NUCLEOTIDE SEQUENCE [LARGE SCALE GENOMIC DNA]</scope>
</reference>
<evidence type="ECO:0000313" key="2">
    <source>
        <dbReference type="Proteomes" id="UP001164250"/>
    </source>
</evidence>
<comment type="caution">
    <text evidence="1">The sequence shown here is derived from an EMBL/GenBank/DDBJ whole genome shotgun (WGS) entry which is preliminary data.</text>
</comment>
<sequence>MINSNPPEKVFQLKGSDHAPFFSRP</sequence>
<protein>
    <submittedName>
        <fullName evidence="1">Uncharacterized protein</fullName>
    </submittedName>
</protein>
<keyword evidence="2" id="KW-1185">Reference proteome</keyword>
<proteinExistence type="predicted"/>